<protein>
    <submittedName>
        <fullName evidence="8">PTS system, cellobiose-specific IIA component</fullName>
    </submittedName>
</protein>
<dbReference type="EMBL" id="FOGF01000035">
    <property type="protein sequence ID" value="SER31215.1"/>
    <property type="molecule type" value="Genomic_DNA"/>
</dbReference>
<dbReference type="PIRSF" id="PIRSF000699">
    <property type="entry name" value="PTS_IILac_III"/>
    <property type="match status" value="1"/>
</dbReference>
<keyword evidence="1" id="KW-0813">Transport</keyword>
<keyword evidence="6" id="KW-0479">Metal-binding</keyword>
<sequence>MEEMELICFQIISSVGEAKSCYVKAMEAARNRNFELAEKLISQGDDLCLEGHKIHGKLIQKEASGERVDMNLLLVHSEDQLVGAEIVKIMVLEILQVYQQLDDK</sequence>
<dbReference type="Proteomes" id="UP000198556">
    <property type="component" value="Unassembled WGS sequence"/>
</dbReference>
<evidence type="ECO:0000256" key="1">
    <source>
        <dbReference type="ARBA" id="ARBA00022448"/>
    </source>
</evidence>
<feature type="binding site" evidence="6">
    <location>
        <position position="79"/>
    </location>
    <ligand>
        <name>Mg(2+)</name>
        <dbReference type="ChEBI" id="CHEBI:18420"/>
        <note>ligand shared between all trimeric partners</note>
    </ligand>
</feature>
<evidence type="ECO:0000313" key="8">
    <source>
        <dbReference type="EMBL" id="SER31215.1"/>
    </source>
</evidence>
<dbReference type="GO" id="GO:0009401">
    <property type="term" value="P:phosphoenolpyruvate-dependent sugar phosphotransferase system"/>
    <property type="evidence" value="ECO:0007669"/>
    <property type="project" value="UniProtKB-KW"/>
</dbReference>
<organism evidence="8 9">
    <name type="scientific">Granulicatella balaenopterae</name>
    <dbReference type="NCBI Taxonomy" id="137733"/>
    <lineage>
        <taxon>Bacteria</taxon>
        <taxon>Bacillati</taxon>
        <taxon>Bacillota</taxon>
        <taxon>Bacilli</taxon>
        <taxon>Lactobacillales</taxon>
        <taxon>Carnobacteriaceae</taxon>
        <taxon>Granulicatella</taxon>
    </lineage>
</organism>
<reference evidence="8 9" key="1">
    <citation type="submission" date="2016-10" db="EMBL/GenBank/DDBJ databases">
        <authorList>
            <person name="de Groot N.N."/>
        </authorList>
    </citation>
    <scope>NUCLEOTIDE SEQUENCE [LARGE SCALE GENOMIC DNA]</scope>
    <source>
        <strain evidence="8 9">DSM 15827</strain>
    </source>
</reference>
<dbReference type="GO" id="GO:0046872">
    <property type="term" value="F:metal ion binding"/>
    <property type="evidence" value="ECO:0007669"/>
    <property type="project" value="UniProtKB-KW"/>
</dbReference>
<keyword evidence="4" id="KW-0598">Phosphotransferase system</keyword>
<evidence type="ECO:0000313" key="9">
    <source>
        <dbReference type="Proteomes" id="UP000198556"/>
    </source>
</evidence>
<comment type="cofactor">
    <cofactor evidence="6">
        <name>Mg(2+)</name>
        <dbReference type="ChEBI" id="CHEBI:18420"/>
    </cofactor>
    <text evidence="6">Binds 1 Mg(2+) ion per trimer.</text>
</comment>
<dbReference type="PROSITE" id="PS51095">
    <property type="entry name" value="PTS_EIIA_TYPE_3"/>
    <property type="match status" value="1"/>
</dbReference>
<evidence type="ECO:0000256" key="5">
    <source>
        <dbReference type="PIRSR" id="PIRSR000699-1"/>
    </source>
</evidence>
<keyword evidence="2" id="KW-0762">Sugar transport</keyword>
<dbReference type="Pfam" id="PF02255">
    <property type="entry name" value="PTS_IIA"/>
    <property type="match status" value="1"/>
</dbReference>
<dbReference type="AlphaFoldDB" id="A0A1H9N6D3"/>
<evidence type="ECO:0000256" key="3">
    <source>
        <dbReference type="ARBA" id="ARBA00022679"/>
    </source>
</evidence>
<name>A0A1H9N6D3_9LACT</name>
<keyword evidence="3" id="KW-0808">Transferase</keyword>
<evidence type="ECO:0000256" key="2">
    <source>
        <dbReference type="ARBA" id="ARBA00022597"/>
    </source>
</evidence>
<dbReference type="GO" id="GO:0016740">
    <property type="term" value="F:transferase activity"/>
    <property type="evidence" value="ECO:0007669"/>
    <property type="project" value="UniProtKB-KW"/>
</dbReference>
<evidence type="ECO:0000256" key="6">
    <source>
        <dbReference type="PIRSR" id="PIRSR000699-2"/>
    </source>
</evidence>
<dbReference type="SUPFAM" id="SSF46973">
    <property type="entry name" value="Enzyme IIa from lactose specific PTS, IIa-lac"/>
    <property type="match status" value="1"/>
</dbReference>
<dbReference type="Gene3D" id="1.20.58.80">
    <property type="entry name" value="Phosphotransferase system, lactose/cellobiose-type IIA subunit"/>
    <property type="match status" value="1"/>
</dbReference>
<dbReference type="PANTHER" id="PTHR34382">
    <property type="entry name" value="PTS SYSTEM N,N'-DIACETYLCHITOBIOSE-SPECIFIC EIIA COMPONENT"/>
    <property type="match status" value="1"/>
</dbReference>
<dbReference type="InterPro" id="IPR003188">
    <property type="entry name" value="PTS_IIA_lac/cel"/>
</dbReference>
<dbReference type="PANTHER" id="PTHR34382:SF7">
    <property type="entry name" value="PTS SYSTEM N,N'-DIACETYLCHITOBIOSE-SPECIFIC EIIA COMPONENT"/>
    <property type="match status" value="1"/>
</dbReference>
<dbReference type="RefSeq" id="WP_089747400.1">
    <property type="nucleotide sequence ID" value="NZ_FOGF01000035.1"/>
</dbReference>
<keyword evidence="6" id="KW-0460">Magnesium</keyword>
<evidence type="ECO:0000256" key="4">
    <source>
        <dbReference type="ARBA" id="ARBA00022683"/>
    </source>
</evidence>
<evidence type="ECO:0000256" key="7">
    <source>
        <dbReference type="PROSITE-ProRule" id="PRU00418"/>
    </source>
</evidence>
<proteinExistence type="predicted"/>
<gene>
    <name evidence="8" type="ORF">SAMN05421767_1358</name>
</gene>
<dbReference type="STRING" id="137733.SAMN05421767_1358"/>
<accession>A0A1H9N6D3</accession>
<dbReference type="OrthoDB" id="350602at2"/>
<dbReference type="InterPro" id="IPR036542">
    <property type="entry name" value="PTS_IIA_lac/cel_sf"/>
</dbReference>
<keyword evidence="9" id="KW-1185">Reference proteome</keyword>
<feature type="modified residue" description="Phosphohistidine; by HPr" evidence="7">
    <location>
        <position position="76"/>
    </location>
</feature>
<feature type="active site" description="Tele-phosphohistidine intermediate" evidence="5">
    <location>
        <position position="76"/>
    </location>
</feature>